<dbReference type="OrthoDB" id="4808493at2"/>
<dbReference type="STRING" id="585530.HMPREF0183_1237"/>
<keyword evidence="4" id="KW-1185">Reference proteome</keyword>
<keyword evidence="2" id="KW-0472">Membrane</keyword>
<evidence type="ECO:0000256" key="1">
    <source>
        <dbReference type="SAM" id="MobiDB-lite"/>
    </source>
</evidence>
<proteinExistence type="predicted"/>
<accession>D4YMY0</accession>
<feature type="transmembrane region" description="Helical" evidence="2">
    <location>
        <begin position="20"/>
        <end position="39"/>
    </location>
</feature>
<sequence length="110" mass="11871">MNVLYRLLPDYLNRNEKKGIWISVLVIVVATYVAVGVIFTPGTDPNQCGDYTLKNGSYIYTEGRGDYDREGTSYFYVGCKKARGGWFFGFPGSGSGSGSGYRGGGPGTGK</sequence>
<feature type="region of interest" description="Disordered" evidence="1">
    <location>
        <begin position="91"/>
        <end position="110"/>
    </location>
</feature>
<dbReference type="Proteomes" id="UP000005714">
    <property type="component" value="Unassembled WGS sequence"/>
</dbReference>
<organism evidence="3 4">
    <name type="scientific">Brevibacterium mcbrellneri ATCC 49030</name>
    <dbReference type="NCBI Taxonomy" id="585530"/>
    <lineage>
        <taxon>Bacteria</taxon>
        <taxon>Bacillati</taxon>
        <taxon>Actinomycetota</taxon>
        <taxon>Actinomycetes</taxon>
        <taxon>Micrococcales</taxon>
        <taxon>Brevibacteriaceae</taxon>
        <taxon>Brevibacterium</taxon>
    </lineage>
</organism>
<dbReference type="eggNOG" id="ENOG502ZQX3">
    <property type="taxonomic scope" value="Bacteria"/>
</dbReference>
<dbReference type="AlphaFoldDB" id="D4YMY0"/>
<keyword evidence="2" id="KW-0812">Transmembrane</keyword>
<dbReference type="EMBL" id="ADNU01000037">
    <property type="protein sequence ID" value="EFG47445.1"/>
    <property type="molecule type" value="Genomic_DNA"/>
</dbReference>
<reference evidence="3 4" key="1">
    <citation type="submission" date="2010-04" db="EMBL/GenBank/DDBJ databases">
        <authorList>
            <person name="Qin X."/>
            <person name="Bachman B."/>
            <person name="Battles P."/>
            <person name="Bell A."/>
            <person name="Bess C."/>
            <person name="Bickham C."/>
            <person name="Chaboub L."/>
            <person name="Chen D."/>
            <person name="Coyle M."/>
            <person name="Deiros D.R."/>
            <person name="Dinh H."/>
            <person name="Forbes L."/>
            <person name="Fowler G."/>
            <person name="Francisco L."/>
            <person name="Fu Q."/>
            <person name="Gubbala S."/>
            <person name="Hale W."/>
            <person name="Han Y."/>
            <person name="Hemphill L."/>
            <person name="Highlander S.K."/>
            <person name="Hirani K."/>
            <person name="Hogues M."/>
            <person name="Jackson L."/>
            <person name="Jakkamsetti A."/>
            <person name="Javaid M."/>
            <person name="Jiang H."/>
            <person name="Korchina V."/>
            <person name="Kovar C."/>
            <person name="Lara F."/>
            <person name="Lee S."/>
            <person name="Mata R."/>
            <person name="Mathew T."/>
            <person name="Moen C."/>
            <person name="Morales K."/>
            <person name="Munidasa M."/>
            <person name="Nazareth L."/>
            <person name="Ngo R."/>
            <person name="Nguyen L."/>
            <person name="Okwuonu G."/>
            <person name="Ongeri F."/>
            <person name="Patil S."/>
            <person name="Petrosino J."/>
            <person name="Pham C."/>
            <person name="Pham P."/>
            <person name="Pu L.-L."/>
            <person name="Puazo M."/>
            <person name="Raj R."/>
            <person name="Reid J."/>
            <person name="Rouhana J."/>
            <person name="Saada N."/>
            <person name="Shang Y."/>
            <person name="Simmons D."/>
            <person name="Thornton R."/>
            <person name="Warren J."/>
            <person name="Weissenberger G."/>
            <person name="Zhang J."/>
            <person name="Zhang L."/>
            <person name="Zhou C."/>
            <person name="Zhu D."/>
            <person name="Muzny D."/>
            <person name="Worley K."/>
            <person name="Gibbs R."/>
        </authorList>
    </citation>
    <scope>NUCLEOTIDE SEQUENCE [LARGE SCALE GENOMIC DNA]</scope>
    <source>
        <strain evidence="3 4">ATCC 49030</strain>
    </source>
</reference>
<dbReference type="RefSeq" id="WP_005883946.1">
    <property type="nucleotide sequence ID" value="NZ_ADNU01000037.1"/>
</dbReference>
<name>D4YMY0_9MICO</name>
<gene>
    <name evidence="3" type="ORF">HMPREF0183_1237</name>
</gene>
<evidence type="ECO:0000256" key="2">
    <source>
        <dbReference type="SAM" id="Phobius"/>
    </source>
</evidence>
<evidence type="ECO:0000313" key="3">
    <source>
        <dbReference type="EMBL" id="EFG47445.1"/>
    </source>
</evidence>
<keyword evidence="2" id="KW-1133">Transmembrane helix</keyword>
<protein>
    <submittedName>
        <fullName evidence="3">Uncharacterized protein</fullName>
    </submittedName>
</protein>
<evidence type="ECO:0000313" key="4">
    <source>
        <dbReference type="Proteomes" id="UP000005714"/>
    </source>
</evidence>
<comment type="caution">
    <text evidence="3">The sequence shown here is derived from an EMBL/GenBank/DDBJ whole genome shotgun (WGS) entry which is preliminary data.</text>
</comment>